<feature type="region of interest" description="Disordered" evidence="1">
    <location>
        <begin position="1"/>
        <end position="22"/>
    </location>
</feature>
<dbReference type="Proteomes" id="UP000199111">
    <property type="component" value="Unassembled WGS sequence"/>
</dbReference>
<evidence type="ECO:0000256" key="2">
    <source>
        <dbReference type="SAM" id="Phobius"/>
    </source>
</evidence>
<dbReference type="GeneID" id="96303931"/>
<evidence type="ECO:0000256" key="1">
    <source>
        <dbReference type="SAM" id="MobiDB-lite"/>
    </source>
</evidence>
<feature type="transmembrane region" description="Helical" evidence="2">
    <location>
        <begin position="54"/>
        <end position="74"/>
    </location>
</feature>
<accession>A0A1I3GRG5</accession>
<protein>
    <submittedName>
        <fullName evidence="3">Uncharacterized protein</fullName>
    </submittedName>
</protein>
<gene>
    <name evidence="3" type="ORF">SAMN05216275_102188</name>
</gene>
<sequence length="79" mass="8155">MNDPYRIEPGARPSAVPRKRGGSPVSALLWVLLVVGVAVNLVSNLAMRGELTPVGLAGGVVGLAAAAGLVVHHVNRRRP</sequence>
<reference evidence="4" key="1">
    <citation type="submission" date="2016-10" db="EMBL/GenBank/DDBJ databases">
        <authorList>
            <person name="Varghese N."/>
            <person name="Submissions S."/>
        </authorList>
    </citation>
    <scope>NUCLEOTIDE SEQUENCE [LARGE SCALE GENOMIC DNA]</scope>
    <source>
        <strain evidence="4">CGMCC 4.2126</strain>
    </source>
</reference>
<organism evidence="3 4">
    <name type="scientific">Streptosporangium canum</name>
    <dbReference type="NCBI Taxonomy" id="324952"/>
    <lineage>
        <taxon>Bacteria</taxon>
        <taxon>Bacillati</taxon>
        <taxon>Actinomycetota</taxon>
        <taxon>Actinomycetes</taxon>
        <taxon>Streptosporangiales</taxon>
        <taxon>Streptosporangiaceae</taxon>
        <taxon>Streptosporangium</taxon>
    </lineage>
</organism>
<feature type="transmembrane region" description="Helical" evidence="2">
    <location>
        <begin position="21"/>
        <end position="42"/>
    </location>
</feature>
<keyword evidence="4" id="KW-1185">Reference proteome</keyword>
<keyword evidence="2" id="KW-0472">Membrane</keyword>
<dbReference type="RefSeq" id="WP_143120781.1">
    <property type="nucleotide sequence ID" value="NZ_FOQY01000002.1"/>
</dbReference>
<dbReference type="AlphaFoldDB" id="A0A1I3GRG5"/>
<keyword evidence="2" id="KW-0812">Transmembrane</keyword>
<proteinExistence type="predicted"/>
<evidence type="ECO:0000313" key="3">
    <source>
        <dbReference type="EMBL" id="SFI26000.1"/>
    </source>
</evidence>
<dbReference type="EMBL" id="FOQY01000002">
    <property type="protein sequence ID" value="SFI26000.1"/>
    <property type="molecule type" value="Genomic_DNA"/>
</dbReference>
<name>A0A1I3GRG5_9ACTN</name>
<evidence type="ECO:0000313" key="4">
    <source>
        <dbReference type="Proteomes" id="UP000199111"/>
    </source>
</evidence>
<keyword evidence="2" id="KW-1133">Transmembrane helix</keyword>